<evidence type="ECO:0000256" key="11">
    <source>
        <dbReference type="SAM" id="Coils"/>
    </source>
</evidence>
<evidence type="ECO:0000256" key="1">
    <source>
        <dbReference type="ARBA" id="ARBA00005331"/>
    </source>
</evidence>
<dbReference type="GO" id="GO:0046872">
    <property type="term" value="F:metal ion binding"/>
    <property type="evidence" value="ECO:0007669"/>
    <property type="project" value="UniProtKB-KW"/>
</dbReference>
<dbReference type="PANTHER" id="PTHR10410">
    <property type="entry name" value="EUKARYOTIC TRANSLATION INITIATION FACTOR 3 -RELATED"/>
    <property type="match status" value="1"/>
</dbReference>
<feature type="domain" description="MPN" evidence="13">
    <location>
        <begin position="224"/>
        <end position="361"/>
    </location>
</feature>
<feature type="region of interest" description="Disordered" evidence="12">
    <location>
        <begin position="1"/>
        <end position="48"/>
    </location>
</feature>
<protein>
    <recommendedName>
        <fullName evidence="4">COP9 signalosome complex subunit 5</fullName>
    </recommendedName>
</protein>
<dbReference type="GO" id="GO:0000338">
    <property type="term" value="P:protein deneddylation"/>
    <property type="evidence" value="ECO:0007669"/>
    <property type="project" value="UniProtKB-ARBA"/>
</dbReference>
<dbReference type="InterPro" id="IPR013923">
    <property type="entry name" value="Autophagy-rel_prot_16_dom"/>
</dbReference>
<comment type="similarity">
    <text evidence="2">Belongs to the peptidase M67A family. CSN5 subfamily.</text>
</comment>
<evidence type="ECO:0000256" key="2">
    <source>
        <dbReference type="ARBA" id="ARBA00006008"/>
    </source>
</evidence>
<dbReference type="GO" id="GO:0006508">
    <property type="term" value="P:proteolysis"/>
    <property type="evidence" value="ECO:0007669"/>
    <property type="project" value="UniProtKB-KW"/>
</dbReference>
<dbReference type="Pfam" id="PF08614">
    <property type="entry name" value="ATG16"/>
    <property type="match status" value="1"/>
</dbReference>
<evidence type="ECO:0000259" key="13">
    <source>
        <dbReference type="PROSITE" id="PS50249"/>
    </source>
</evidence>
<feature type="region of interest" description="Disordered" evidence="12">
    <location>
        <begin position="365"/>
        <end position="392"/>
    </location>
</feature>
<keyword evidence="9" id="KW-0862">Zinc</keyword>
<evidence type="ECO:0000313" key="14">
    <source>
        <dbReference type="EMBL" id="RMZ70423.1"/>
    </source>
</evidence>
<evidence type="ECO:0000256" key="8">
    <source>
        <dbReference type="ARBA" id="ARBA00022801"/>
    </source>
</evidence>
<dbReference type="Pfam" id="PF18323">
    <property type="entry name" value="CSN5_C"/>
    <property type="match status" value="1"/>
</dbReference>
<comment type="subunit">
    <text evidence="3">Component of the COP9 signalosome (CSN) complex.</text>
</comment>
<evidence type="ECO:0000256" key="10">
    <source>
        <dbReference type="ARBA" id="ARBA00023049"/>
    </source>
</evidence>
<dbReference type="GO" id="GO:0008237">
    <property type="term" value="F:metallopeptidase activity"/>
    <property type="evidence" value="ECO:0007669"/>
    <property type="project" value="UniProtKB-KW"/>
</dbReference>
<name>A0A3M7M7F5_9PLEO</name>
<evidence type="ECO:0000256" key="3">
    <source>
        <dbReference type="ARBA" id="ARBA00011098"/>
    </source>
</evidence>
<comment type="similarity">
    <text evidence="1">Belongs to the ATG16 family.</text>
</comment>
<keyword evidence="5" id="KW-0645">Protease</keyword>
<dbReference type="CDD" id="cd08069">
    <property type="entry name" value="MPN_RPN11_CSN5"/>
    <property type="match status" value="1"/>
</dbReference>
<dbReference type="InterPro" id="IPR050242">
    <property type="entry name" value="JAMM_MPN+_peptidase_M67A"/>
</dbReference>
<evidence type="ECO:0000256" key="7">
    <source>
        <dbReference type="ARBA" id="ARBA00022790"/>
    </source>
</evidence>
<dbReference type="Pfam" id="PF01398">
    <property type="entry name" value="JAB"/>
    <property type="match status" value="1"/>
</dbReference>
<evidence type="ECO:0000256" key="6">
    <source>
        <dbReference type="ARBA" id="ARBA00022723"/>
    </source>
</evidence>
<keyword evidence="6" id="KW-0479">Metal-binding</keyword>
<keyword evidence="11" id="KW-0175">Coiled coil</keyword>
<evidence type="ECO:0000256" key="4">
    <source>
        <dbReference type="ARBA" id="ARBA00014880"/>
    </source>
</evidence>
<dbReference type="Gene3D" id="1.20.5.170">
    <property type="match status" value="1"/>
</dbReference>
<keyword evidence="15" id="KW-1185">Reference proteome</keyword>
<dbReference type="InterPro" id="IPR000555">
    <property type="entry name" value="JAMM/MPN+_dom"/>
</dbReference>
<evidence type="ECO:0000256" key="9">
    <source>
        <dbReference type="ARBA" id="ARBA00022833"/>
    </source>
</evidence>
<dbReference type="FunFam" id="3.40.140.10:FF:000003">
    <property type="entry name" value="COP9 signalosome complex subunit 5"/>
    <property type="match status" value="1"/>
</dbReference>
<dbReference type="GO" id="GO:0008180">
    <property type="term" value="C:COP9 signalosome"/>
    <property type="evidence" value="ECO:0007669"/>
    <property type="project" value="UniProtKB-KW"/>
</dbReference>
<dbReference type="Gene3D" id="3.40.140.10">
    <property type="entry name" value="Cytidine Deaminase, domain 2"/>
    <property type="match status" value="1"/>
</dbReference>
<proteinExistence type="inferred from homology"/>
<feature type="coiled-coil region" evidence="11">
    <location>
        <begin position="50"/>
        <end position="161"/>
    </location>
</feature>
<dbReference type="PROSITE" id="PS50249">
    <property type="entry name" value="MPN"/>
    <property type="match status" value="1"/>
</dbReference>
<accession>A0A3M7M7F5</accession>
<keyword evidence="7" id="KW-0736">Signalosome</keyword>
<evidence type="ECO:0000256" key="12">
    <source>
        <dbReference type="SAM" id="MobiDB-lite"/>
    </source>
</evidence>
<evidence type="ECO:0000256" key="5">
    <source>
        <dbReference type="ARBA" id="ARBA00022670"/>
    </source>
</evidence>
<reference evidence="14 15" key="1">
    <citation type="journal article" date="2014" name="PLoS ONE">
        <title>De novo Genome Assembly of the Fungal Plant Pathogen Pyrenophora semeniperda.</title>
        <authorList>
            <person name="Soliai M.M."/>
            <person name="Meyer S.E."/>
            <person name="Udall J.A."/>
            <person name="Elzinga D.E."/>
            <person name="Hermansen R.A."/>
            <person name="Bodily P.M."/>
            <person name="Hart A.A."/>
            <person name="Coleman C.E."/>
        </authorList>
    </citation>
    <scope>NUCLEOTIDE SEQUENCE [LARGE SCALE GENOMIC DNA]</scope>
    <source>
        <strain evidence="14 15">CCB06</strain>
        <tissue evidence="14">Mycelium</tissue>
    </source>
</reference>
<gene>
    <name evidence="14" type="ORF">GMOD_00000512</name>
</gene>
<evidence type="ECO:0000313" key="15">
    <source>
        <dbReference type="Proteomes" id="UP000265663"/>
    </source>
</evidence>
<dbReference type="EMBL" id="KE747824">
    <property type="protein sequence ID" value="RMZ70423.1"/>
    <property type="molecule type" value="Genomic_DNA"/>
</dbReference>
<dbReference type="AlphaFoldDB" id="A0A3M7M7F5"/>
<keyword evidence="8" id="KW-0378">Hydrolase</keyword>
<dbReference type="SUPFAM" id="SSF102712">
    <property type="entry name" value="JAB1/MPN domain"/>
    <property type="match status" value="1"/>
</dbReference>
<sequence length="536" mass="59274">MNTKLADRTATLTQDASSAQPNPSSNSQTKTAATKGKGPATADDAPPSAVAQLRAELAITQRTRGDLEAQLTTLSAELSALKASDTQQKQRIDQLEKMRTTLERRGKDKAEELKGKGRLVEEVHDEMVALNLQLNMAEQEKEKLRKENDELTRRWVKKMEEEAKKMNERSGWEDQSRRRKRGLENAVKLVDPSKDALYDYSPSAQKAINEAHPWRTDPNYFTSVRISAIALLKMVMHARSGGSIEVMGLMLGKIEAHTFVVTDAFRLPVEGTETRVNAQDEANEYMVEFLQRAREQGQMENAVGWYHSHPGYGCWLSGIDVNTQKTQQMFQDPFCAIVIDPDRTVSAGKVEIGAFRTYTDEHVESTSKGGRAVAGSSKTSSNPTPATDSDGFETIPLGKIEDFGAHASHYYPLHVSHYKSSLDAKLLEALWNKYWVQTLSSSPLISNRDYGTKQIQDLARKMQQENANGKRFKVGSGYPSIAPANGEGGKNQLAKLGAAGSKIAREEDMGLLANRVKDTVFGMGREGGGEVEMMTE</sequence>
<dbReference type="InterPro" id="IPR037518">
    <property type="entry name" value="MPN"/>
</dbReference>
<feature type="compositionally biased region" description="Low complexity" evidence="12">
    <location>
        <begin position="16"/>
        <end position="42"/>
    </location>
</feature>
<dbReference type="Proteomes" id="UP000265663">
    <property type="component" value="Unassembled WGS sequence"/>
</dbReference>
<dbReference type="SMART" id="SM00232">
    <property type="entry name" value="JAB_MPN"/>
    <property type="match status" value="1"/>
</dbReference>
<feature type="compositionally biased region" description="Polar residues" evidence="12">
    <location>
        <begin position="376"/>
        <end position="387"/>
    </location>
</feature>
<dbReference type="InterPro" id="IPR040961">
    <property type="entry name" value="CSN5_C"/>
</dbReference>
<organism evidence="14 15">
    <name type="scientific">Pyrenophora seminiperda CCB06</name>
    <dbReference type="NCBI Taxonomy" id="1302712"/>
    <lineage>
        <taxon>Eukaryota</taxon>
        <taxon>Fungi</taxon>
        <taxon>Dikarya</taxon>
        <taxon>Ascomycota</taxon>
        <taxon>Pezizomycotina</taxon>
        <taxon>Dothideomycetes</taxon>
        <taxon>Pleosporomycetidae</taxon>
        <taxon>Pleosporales</taxon>
        <taxon>Pleosporineae</taxon>
        <taxon>Pleosporaceae</taxon>
        <taxon>Pyrenophora</taxon>
    </lineage>
</organism>
<dbReference type="CDD" id="cd22887">
    <property type="entry name" value="Atg16_CCD"/>
    <property type="match status" value="1"/>
</dbReference>
<keyword evidence="10" id="KW-0482">Metalloprotease</keyword>
<dbReference type="OrthoDB" id="605656at2759"/>